<feature type="transmembrane region" description="Helical" evidence="1">
    <location>
        <begin position="250"/>
        <end position="274"/>
    </location>
</feature>
<feature type="chain" id="PRO_5022998808" description="PEP-CTERM protein-sorting domain-containing protein" evidence="2">
    <location>
        <begin position="28"/>
        <end position="286"/>
    </location>
</feature>
<reference evidence="3 4" key="1">
    <citation type="submission" date="2019-02" db="EMBL/GenBank/DDBJ databases">
        <title>Deep-cultivation of Planctomycetes and their phenomic and genomic characterization uncovers novel biology.</title>
        <authorList>
            <person name="Wiegand S."/>
            <person name="Jogler M."/>
            <person name="Boedeker C."/>
            <person name="Pinto D."/>
            <person name="Vollmers J."/>
            <person name="Rivas-Marin E."/>
            <person name="Kohn T."/>
            <person name="Peeters S.H."/>
            <person name="Heuer A."/>
            <person name="Rast P."/>
            <person name="Oberbeckmann S."/>
            <person name="Bunk B."/>
            <person name="Jeske O."/>
            <person name="Meyerdierks A."/>
            <person name="Storesund J.E."/>
            <person name="Kallscheuer N."/>
            <person name="Luecker S."/>
            <person name="Lage O.M."/>
            <person name="Pohl T."/>
            <person name="Merkel B.J."/>
            <person name="Hornburger P."/>
            <person name="Mueller R.-W."/>
            <person name="Bruemmer F."/>
            <person name="Labrenz M."/>
            <person name="Spormann A.M."/>
            <person name="Op Den Camp H."/>
            <person name="Overmann J."/>
            <person name="Amann R."/>
            <person name="Jetten M.S.M."/>
            <person name="Mascher T."/>
            <person name="Medema M.H."/>
            <person name="Devos D.P."/>
            <person name="Kaster A.-K."/>
            <person name="Ovreas L."/>
            <person name="Rohde M."/>
            <person name="Galperin M.Y."/>
            <person name="Jogler C."/>
        </authorList>
    </citation>
    <scope>NUCLEOTIDE SEQUENCE [LARGE SCALE GENOMIC DNA]</scope>
    <source>
        <strain evidence="3 4">CA85</strain>
    </source>
</reference>
<proteinExistence type="predicted"/>
<keyword evidence="2" id="KW-0732">Signal</keyword>
<evidence type="ECO:0000313" key="4">
    <source>
        <dbReference type="Proteomes" id="UP000318053"/>
    </source>
</evidence>
<dbReference type="OrthoDB" id="514320at2"/>
<dbReference type="AlphaFoldDB" id="A0A5C5X9X1"/>
<evidence type="ECO:0000313" key="3">
    <source>
        <dbReference type="EMBL" id="TWT59201.1"/>
    </source>
</evidence>
<keyword evidence="4" id="KW-1185">Reference proteome</keyword>
<sequence length="286" mass="29887" precursor="true">MKNMANLIGGGLALLFCAFASVASSHAATVLYFDGFESNPNTWSGVTQVPNGTDGVPSASGSFHGSPSLNAFTQLGGYNFGAGGGVPTAFQDYSTSLDIYLDVGGSGWTNGTRFDYTSAINDSDGNHVRDFAFNAGFYDDATGPGSANTDRFIIGTSNNTGPNEDPKAKSNPIAIEMTGWYTFRHTFYESGGSLNVDLAVLDSSDVVLGSWMLTSGAPSDPIGDFGGNRYGWFPGTTPGASNLFIDNSQLTLAAAVPEPASLAFCALVAIGMVVGEKRRRRQKEAS</sequence>
<evidence type="ECO:0000256" key="1">
    <source>
        <dbReference type="SAM" id="Phobius"/>
    </source>
</evidence>
<feature type="signal peptide" evidence="2">
    <location>
        <begin position="1"/>
        <end position="27"/>
    </location>
</feature>
<keyword evidence="1" id="KW-1133">Transmembrane helix</keyword>
<evidence type="ECO:0008006" key="5">
    <source>
        <dbReference type="Google" id="ProtNLM"/>
    </source>
</evidence>
<comment type="caution">
    <text evidence="3">The sequence shown here is derived from an EMBL/GenBank/DDBJ whole genome shotgun (WGS) entry which is preliminary data.</text>
</comment>
<dbReference type="Proteomes" id="UP000318053">
    <property type="component" value="Unassembled WGS sequence"/>
</dbReference>
<protein>
    <recommendedName>
        <fullName evidence="5">PEP-CTERM protein-sorting domain-containing protein</fullName>
    </recommendedName>
</protein>
<accession>A0A5C5X9X1</accession>
<keyword evidence="1" id="KW-0812">Transmembrane</keyword>
<evidence type="ECO:0000256" key="2">
    <source>
        <dbReference type="SAM" id="SignalP"/>
    </source>
</evidence>
<gene>
    <name evidence="3" type="ORF">CA85_38970</name>
</gene>
<dbReference type="EMBL" id="SJPK01000011">
    <property type="protein sequence ID" value="TWT59201.1"/>
    <property type="molecule type" value="Genomic_DNA"/>
</dbReference>
<keyword evidence="1" id="KW-0472">Membrane</keyword>
<organism evidence="3 4">
    <name type="scientific">Allorhodopirellula solitaria</name>
    <dbReference type="NCBI Taxonomy" id="2527987"/>
    <lineage>
        <taxon>Bacteria</taxon>
        <taxon>Pseudomonadati</taxon>
        <taxon>Planctomycetota</taxon>
        <taxon>Planctomycetia</taxon>
        <taxon>Pirellulales</taxon>
        <taxon>Pirellulaceae</taxon>
        <taxon>Allorhodopirellula</taxon>
    </lineage>
</organism>
<name>A0A5C5X9X1_9BACT</name>